<keyword evidence="4 9" id="KW-0812">Transmembrane</keyword>
<accession>A0A7J6HNL0</accession>
<evidence type="ECO:0000256" key="9">
    <source>
        <dbReference type="SAM" id="Phobius"/>
    </source>
</evidence>
<dbReference type="Pfam" id="PF00999">
    <property type="entry name" value="Na_H_Exchanger"/>
    <property type="match status" value="1"/>
</dbReference>
<evidence type="ECO:0000256" key="8">
    <source>
        <dbReference type="ARBA" id="ARBA00023136"/>
    </source>
</evidence>
<evidence type="ECO:0000313" key="12">
    <source>
        <dbReference type="Proteomes" id="UP000525078"/>
    </source>
</evidence>
<feature type="transmembrane region" description="Helical" evidence="9">
    <location>
        <begin position="137"/>
        <end position="165"/>
    </location>
</feature>
<feature type="transmembrane region" description="Helical" evidence="9">
    <location>
        <begin position="413"/>
        <end position="431"/>
    </location>
</feature>
<dbReference type="GO" id="GO:0015386">
    <property type="term" value="F:potassium:proton antiporter activity"/>
    <property type="evidence" value="ECO:0007669"/>
    <property type="project" value="InterPro"/>
</dbReference>
<comment type="subcellular location">
    <subcellularLocation>
        <location evidence="1">Membrane</location>
        <topology evidence="1">Multi-pass membrane protein</topology>
    </subcellularLocation>
</comment>
<feature type="transmembrane region" description="Helical" evidence="9">
    <location>
        <begin position="185"/>
        <end position="204"/>
    </location>
</feature>
<feature type="domain" description="Cation/H+ exchanger transmembrane" evidence="10">
    <location>
        <begin position="141"/>
        <end position="493"/>
    </location>
</feature>
<keyword evidence="5" id="KW-0732">Signal</keyword>
<feature type="transmembrane region" description="Helical" evidence="9">
    <location>
        <begin position="6"/>
        <end position="23"/>
    </location>
</feature>
<evidence type="ECO:0000256" key="4">
    <source>
        <dbReference type="ARBA" id="ARBA00022692"/>
    </source>
</evidence>
<feature type="transmembrane region" description="Helical" evidence="9">
    <location>
        <begin position="216"/>
        <end position="238"/>
    </location>
</feature>
<evidence type="ECO:0000256" key="1">
    <source>
        <dbReference type="ARBA" id="ARBA00004141"/>
    </source>
</evidence>
<dbReference type="InterPro" id="IPR045158">
    <property type="entry name" value="KEA4/5/6-like"/>
</dbReference>
<protein>
    <recommendedName>
        <fullName evidence="10">Cation/H+ exchanger transmembrane domain-containing protein</fullName>
    </recommendedName>
</protein>
<feature type="transmembrane region" description="Helical" evidence="9">
    <location>
        <begin position="473"/>
        <end position="492"/>
    </location>
</feature>
<evidence type="ECO:0000259" key="10">
    <source>
        <dbReference type="Pfam" id="PF00999"/>
    </source>
</evidence>
<sequence>MAKSQIGGAFRFWFCLFTILIYARISSSVRSDKEIRERFYGNLLNSTAPESNDTIAKMFDRVLEKEFSENDQPEGPDASSFNNSVADQQLQDVFSLENEDSDDMTTLIDKKDNVFVMSNKKSKFPILQVDLRLISDLVVVIVSAAIGGILFSCLGQPVIVGYLLAGSIIGPGGLKFISEMVQVETVAQFGVVFLLFALGLEFSLTKLKAVGPVAVIGGLLQIITFMFLCGVTAMLCGAKLSEGVFVGSFLSMSSTAVVIKFLVERNTNNSLPGQVTIGTLIFQDCAVGLLFALLPVLGGTSGLLQGMISMGKLGISVVLVICTLLFETDDATNELYQLAAVAFCLLSAWCSDKLGLSLELGSFVAGVMISTTDFAQHTLDQVEPIRNLFAALFLSSIGMLIHVHFLWSHVDILLASVILVIVIKTAVVTIVTKAFRYSIKTSFIVGISLAQIGEFAFVLLSRASNLHLIEGKMYLLLLGTTAFSLVTTPLLFKLIPAVLNLGVLMHWFPSESNIQIEEKASMIDSFNRML</sequence>
<evidence type="ECO:0000256" key="5">
    <source>
        <dbReference type="ARBA" id="ARBA00022729"/>
    </source>
</evidence>
<dbReference type="Proteomes" id="UP000525078">
    <property type="component" value="Unassembled WGS sequence"/>
</dbReference>
<feature type="transmembrane region" description="Helical" evidence="9">
    <location>
        <begin position="244"/>
        <end position="263"/>
    </location>
</feature>
<organism evidence="11 12">
    <name type="scientific">Cannabis sativa</name>
    <name type="common">Hemp</name>
    <name type="synonym">Marijuana</name>
    <dbReference type="NCBI Taxonomy" id="3483"/>
    <lineage>
        <taxon>Eukaryota</taxon>
        <taxon>Viridiplantae</taxon>
        <taxon>Streptophyta</taxon>
        <taxon>Embryophyta</taxon>
        <taxon>Tracheophyta</taxon>
        <taxon>Spermatophyta</taxon>
        <taxon>Magnoliopsida</taxon>
        <taxon>eudicotyledons</taxon>
        <taxon>Gunneridae</taxon>
        <taxon>Pentapetalae</taxon>
        <taxon>rosids</taxon>
        <taxon>fabids</taxon>
        <taxon>Rosales</taxon>
        <taxon>Cannabaceae</taxon>
        <taxon>Cannabis</taxon>
    </lineage>
</organism>
<feature type="transmembrane region" description="Helical" evidence="9">
    <location>
        <begin position="275"/>
        <end position="297"/>
    </location>
</feature>
<feature type="transmembrane region" description="Helical" evidence="9">
    <location>
        <begin position="303"/>
        <end position="326"/>
    </location>
</feature>
<proteinExistence type="predicted"/>
<dbReference type="InterPro" id="IPR038770">
    <property type="entry name" value="Na+/solute_symporter_sf"/>
</dbReference>
<comment type="caution">
    <text evidence="11">The sequence shown here is derived from an EMBL/GenBank/DDBJ whole genome shotgun (WGS) entry which is preliminary data.</text>
</comment>
<dbReference type="PANTHER" id="PTHR16254:SF20">
    <property type="entry name" value="K(+) EFFLUX ANTIPORTER 5"/>
    <property type="match status" value="1"/>
</dbReference>
<keyword evidence="2" id="KW-0813">Transport</keyword>
<dbReference type="AlphaFoldDB" id="A0A7J6HNL0"/>
<dbReference type="GO" id="GO:0016020">
    <property type="term" value="C:membrane"/>
    <property type="evidence" value="ECO:0007669"/>
    <property type="project" value="UniProtKB-SubCell"/>
</dbReference>
<keyword evidence="8 9" id="KW-0472">Membrane</keyword>
<dbReference type="InterPro" id="IPR006153">
    <property type="entry name" value="Cation/H_exchanger_TM"/>
</dbReference>
<feature type="transmembrane region" description="Helical" evidence="9">
    <location>
        <begin position="443"/>
        <end position="461"/>
    </location>
</feature>
<keyword evidence="3" id="KW-0050">Antiport</keyword>
<gene>
    <name evidence="11" type="ORF">F8388_005761</name>
</gene>
<evidence type="ECO:0000256" key="3">
    <source>
        <dbReference type="ARBA" id="ARBA00022449"/>
    </source>
</evidence>
<evidence type="ECO:0000256" key="2">
    <source>
        <dbReference type="ARBA" id="ARBA00022448"/>
    </source>
</evidence>
<dbReference type="Gene3D" id="1.20.1530.20">
    <property type="match status" value="1"/>
</dbReference>
<evidence type="ECO:0000256" key="7">
    <source>
        <dbReference type="ARBA" id="ARBA00023065"/>
    </source>
</evidence>
<name>A0A7J6HNL0_CANSA</name>
<dbReference type="EMBL" id="JAATIP010000002">
    <property type="protein sequence ID" value="KAF4396491.1"/>
    <property type="molecule type" value="Genomic_DNA"/>
</dbReference>
<evidence type="ECO:0000313" key="11">
    <source>
        <dbReference type="EMBL" id="KAF4396491.1"/>
    </source>
</evidence>
<feature type="transmembrane region" description="Helical" evidence="9">
    <location>
        <begin position="387"/>
        <end position="407"/>
    </location>
</feature>
<evidence type="ECO:0000256" key="6">
    <source>
        <dbReference type="ARBA" id="ARBA00022989"/>
    </source>
</evidence>
<keyword evidence="6 9" id="KW-1133">Transmembrane helix</keyword>
<keyword evidence="7" id="KW-0406">Ion transport</keyword>
<dbReference type="PANTHER" id="PTHR16254">
    <property type="entry name" value="POTASSIUM/PROTON ANTIPORTER-RELATED"/>
    <property type="match status" value="1"/>
</dbReference>
<reference evidence="11 12" key="1">
    <citation type="journal article" date="2020" name="bioRxiv">
        <title>Sequence and annotation of 42 cannabis genomes reveals extensive copy number variation in cannabinoid synthesis and pathogen resistance genes.</title>
        <authorList>
            <person name="Mckernan K.J."/>
            <person name="Helbert Y."/>
            <person name="Kane L.T."/>
            <person name="Ebling H."/>
            <person name="Zhang L."/>
            <person name="Liu B."/>
            <person name="Eaton Z."/>
            <person name="Mclaughlin S."/>
            <person name="Kingan S."/>
            <person name="Baybayan P."/>
            <person name="Concepcion G."/>
            <person name="Jordan M."/>
            <person name="Riva A."/>
            <person name="Barbazuk W."/>
            <person name="Harkins T."/>
        </authorList>
    </citation>
    <scope>NUCLEOTIDE SEQUENCE [LARGE SCALE GENOMIC DNA]</scope>
    <source>
        <strain evidence="12">cv. Jamaican Lion 4</strain>
        <tissue evidence="11">Leaf</tissue>
    </source>
</reference>